<keyword evidence="2" id="KW-0805">Transcription regulation</keyword>
<sequence>MAPSNKDFVFSASKYVHFDTPEKPDSVIRFFINHDFSKTHILAVIRRRPQFLLTSTERTYAPKFVGSISGLSEEEIFKAFLKNLLCMASSEDKIMAIMDYFVRKMGCKALFVAECPSLTTFSLEKKRIVPRGSVAQGLLSKVLIKNDLGLSTLFHTSEKLFLKRFVNHYKEEASQLLKLYDEKLMLVKYAL</sequence>
<proteinExistence type="inferred from homology"/>
<dbReference type="eggNOG" id="KOG1267">
    <property type="taxonomic scope" value="Eukaryota"/>
</dbReference>
<dbReference type="STRING" id="85681.V4WDZ6"/>
<name>V4WDZ6_CITCL</name>
<keyword evidence="2" id="KW-0806">Transcription termination</keyword>
<dbReference type="InParanoid" id="V4WDZ6"/>
<organism evidence="4 5">
    <name type="scientific">Citrus clementina</name>
    <name type="common">Clementine</name>
    <name type="synonym">Citrus deliciosa x Citrus sinensis</name>
    <dbReference type="NCBI Taxonomy" id="85681"/>
    <lineage>
        <taxon>Eukaryota</taxon>
        <taxon>Viridiplantae</taxon>
        <taxon>Streptophyta</taxon>
        <taxon>Embryophyta</taxon>
        <taxon>Tracheophyta</taxon>
        <taxon>Spermatophyta</taxon>
        <taxon>Magnoliopsida</taxon>
        <taxon>eudicotyledons</taxon>
        <taxon>Gunneridae</taxon>
        <taxon>Pentapetalae</taxon>
        <taxon>rosids</taxon>
        <taxon>malvids</taxon>
        <taxon>Sapindales</taxon>
        <taxon>Rutaceae</taxon>
        <taxon>Aurantioideae</taxon>
        <taxon>Citrus</taxon>
    </lineage>
</organism>
<dbReference type="GO" id="GO:0003676">
    <property type="term" value="F:nucleic acid binding"/>
    <property type="evidence" value="ECO:0007669"/>
    <property type="project" value="InterPro"/>
</dbReference>
<dbReference type="Gramene" id="ESR64729">
    <property type="protein sequence ID" value="ESR64729"/>
    <property type="gene ID" value="CICLE_v10010692mg"/>
</dbReference>
<dbReference type="PANTHER" id="PTHR13068:SF166">
    <property type="entry name" value="TRANSCRIPTION TERMINATION FACTOR MTERF15, MITOCHONDRIAL-LIKE"/>
    <property type="match status" value="1"/>
</dbReference>
<dbReference type="Gene3D" id="1.25.70.10">
    <property type="entry name" value="Transcription termination factor 3, mitochondrial"/>
    <property type="match status" value="2"/>
</dbReference>
<keyword evidence="2" id="KW-0804">Transcription</keyword>
<dbReference type="InterPro" id="IPR038538">
    <property type="entry name" value="MTERF_sf"/>
</dbReference>
<dbReference type="Proteomes" id="UP000030687">
    <property type="component" value="Unassembled WGS sequence"/>
</dbReference>
<evidence type="ECO:0000256" key="3">
    <source>
        <dbReference type="ARBA" id="ARBA00022946"/>
    </source>
</evidence>
<keyword evidence="3" id="KW-0809">Transit peptide</keyword>
<protein>
    <submittedName>
        <fullName evidence="4">Uncharacterized protein</fullName>
    </submittedName>
</protein>
<dbReference type="Pfam" id="PF02536">
    <property type="entry name" value="mTERF"/>
    <property type="match status" value="1"/>
</dbReference>
<dbReference type="KEGG" id="cic:CICLE_v10010692mg"/>
<evidence type="ECO:0000313" key="4">
    <source>
        <dbReference type="EMBL" id="ESR64729.1"/>
    </source>
</evidence>
<accession>V4WDZ6</accession>
<dbReference type="AlphaFoldDB" id="V4WDZ6"/>
<evidence type="ECO:0000256" key="1">
    <source>
        <dbReference type="ARBA" id="ARBA00007692"/>
    </source>
</evidence>
<gene>
    <name evidence="4" type="ORF">CICLE_v10010692mg</name>
</gene>
<dbReference type="InterPro" id="IPR003690">
    <property type="entry name" value="MTERF"/>
</dbReference>
<dbReference type="GO" id="GO:0006353">
    <property type="term" value="P:DNA-templated transcription termination"/>
    <property type="evidence" value="ECO:0007669"/>
    <property type="project" value="UniProtKB-KW"/>
</dbReference>
<dbReference type="PANTHER" id="PTHR13068">
    <property type="entry name" value="CGI-12 PROTEIN-RELATED"/>
    <property type="match status" value="1"/>
</dbReference>
<evidence type="ECO:0000313" key="5">
    <source>
        <dbReference type="Proteomes" id="UP000030687"/>
    </source>
</evidence>
<evidence type="ECO:0000256" key="2">
    <source>
        <dbReference type="ARBA" id="ARBA00022472"/>
    </source>
</evidence>
<dbReference type="EMBL" id="KI535697">
    <property type="protein sequence ID" value="ESR64729.1"/>
    <property type="molecule type" value="Genomic_DNA"/>
</dbReference>
<dbReference type="OMA" id="QEIMEDQ"/>
<comment type="similarity">
    <text evidence="1">Belongs to the mTERF family.</text>
</comment>
<keyword evidence="5" id="KW-1185">Reference proteome</keyword>
<reference evidence="4 5" key="1">
    <citation type="submission" date="2013-10" db="EMBL/GenBank/DDBJ databases">
        <authorList>
            <consortium name="International Citrus Genome Consortium"/>
            <person name="Jenkins J."/>
            <person name="Schmutz J."/>
            <person name="Prochnik S."/>
            <person name="Rokhsar D."/>
            <person name="Gmitter F."/>
            <person name="Ollitrault P."/>
            <person name="Machado M."/>
            <person name="Talon M."/>
            <person name="Wincker P."/>
            <person name="Jaillon O."/>
            <person name="Morgante M."/>
        </authorList>
    </citation>
    <scope>NUCLEOTIDE SEQUENCE</scope>
    <source>
        <strain evidence="5">cv. Clemenules</strain>
    </source>
</reference>